<accession>A0ABU3SFX0</accession>
<proteinExistence type="predicted"/>
<keyword evidence="3 5" id="KW-0472">Membrane</keyword>
<organism evidence="7 8">
    <name type="scientific">Bosea rubneri</name>
    <dbReference type="NCBI Taxonomy" id="3075434"/>
    <lineage>
        <taxon>Bacteria</taxon>
        <taxon>Pseudomonadati</taxon>
        <taxon>Pseudomonadota</taxon>
        <taxon>Alphaproteobacteria</taxon>
        <taxon>Hyphomicrobiales</taxon>
        <taxon>Boseaceae</taxon>
        <taxon>Bosea</taxon>
    </lineage>
</organism>
<keyword evidence="8" id="KW-1185">Reference proteome</keyword>
<evidence type="ECO:0000256" key="5">
    <source>
        <dbReference type="PROSITE-ProRule" id="PRU00473"/>
    </source>
</evidence>
<dbReference type="CDD" id="cd07185">
    <property type="entry name" value="OmpA_C-like"/>
    <property type="match status" value="1"/>
</dbReference>
<dbReference type="PANTHER" id="PTHR30329">
    <property type="entry name" value="STATOR ELEMENT OF FLAGELLAR MOTOR COMPLEX"/>
    <property type="match status" value="1"/>
</dbReference>
<dbReference type="InterPro" id="IPR036737">
    <property type="entry name" value="OmpA-like_sf"/>
</dbReference>
<feature type="domain" description="OmpA-like" evidence="6">
    <location>
        <begin position="50"/>
        <end position="167"/>
    </location>
</feature>
<comment type="caution">
    <text evidence="7">The sequence shown here is derived from an EMBL/GenBank/DDBJ whole genome shotgun (WGS) entry which is preliminary data.</text>
</comment>
<keyword evidence="2" id="KW-0732">Signal</keyword>
<dbReference type="RefSeq" id="WP_316021010.1">
    <property type="nucleotide sequence ID" value="NZ_JAWDID010000064.1"/>
</dbReference>
<dbReference type="SUPFAM" id="SSF103088">
    <property type="entry name" value="OmpA-like"/>
    <property type="match status" value="1"/>
</dbReference>
<dbReference type="InterPro" id="IPR050330">
    <property type="entry name" value="Bact_OuterMem_StrucFunc"/>
</dbReference>
<evidence type="ECO:0000313" key="8">
    <source>
        <dbReference type="Proteomes" id="UP001254257"/>
    </source>
</evidence>
<dbReference type="InterPro" id="IPR029046">
    <property type="entry name" value="LolA/LolB/LppX"/>
</dbReference>
<dbReference type="Proteomes" id="UP001254257">
    <property type="component" value="Unassembled WGS sequence"/>
</dbReference>
<dbReference type="InterPro" id="IPR006665">
    <property type="entry name" value="OmpA-like"/>
</dbReference>
<dbReference type="SUPFAM" id="SSF89392">
    <property type="entry name" value="Prokaryotic lipoproteins and lipoprotein localization factors"/>
    <property type="match status" value="1"/>
</dbReference>
<dbReference type="EMBL" id="JAWDID010000064">
    <property type="protein sequence ID" value="MDU0343275.1"/>
    <property type="molecule type" value="Genomic_DNA"/>
</dbReference>
<dbReference type="InterPro" id="IPR006664">
    <property type="entry name" value="OMP_bac"/>
</dbReference>
<name>A0ABU3SFX0_9HYPH</name>
<evidence type="ECO:0000259" key="6">
    <source>
        <dbReference type="PROSITE" id="PS51123"/>
    </source>
</evidence>
<gene>
    <name evidence="7" type="ORF">RKE40_25555</name>
</gene>
<dbReference type="PROSITE" id="PS51123">
    <property type="entry name" value="OMPA_2"/>
    <property type="match status" value="1"/>
</dbReference>
<dbReference type="Gene3D" id="3.30.1330.60">
    <property type="entry name" value="OmpA-like domain"/>
    <property type="match status" value="1"/>
</dbReference>
<evidence type="ECO:0000313" key="7">
    <source>
        <dbReference type="EMBL" id="MDU0343275.1"/>
    </source>
</evidence>
<evidence type="ECO:0000256" key="1">
    <source>
        <dbReference type="ARBA" id="ARBA00004442"/>
    </source>
</evidence>
<dbReference type="InterPro" id="IPR019207">
    <property type="entry name" value="DUF2092"/>
</dbReference>
<sequence length="400" mass="43767">MRKSPSKVDLHILGLISSAALLTLTGMPSRAQTAEDMEARYRRDGMEQALQTKQRFDLYGLRFDSDKATIQASSKGLLDDITTTMKNFPDWRLRIVGHTDATGAPAPNAILSQERADAVKAALVERGVDGQRLITAGLGESRPVASNESPSGRALNRRVELSRFTDSAEARKMLKAMSDFLVGQKTLSFGFDSMFEVVTPTDQKIGLASSGAVTLSRPDKVRATRAGGFSDIEILFDGKTLTLLGKNVNTYAQIAAPGTVDQIIEELKDKHNRPLPASDILLGSVYDELIQGVYDAKDLGSGVINGVECDSLAFRKDDVDWQVWVAQGARPYPCQFLVTSKLTSQAPQYSIQFRDWKFGGEVAADDFAFKNASNAQLIDLKEIRDKLADMPSHFVRGGQQ</sequence>
<protein>
    <submittedName>
        <fullName evidence="7">DUF2092 domain-containing protein</fullName>
    </submittedName>
</protein>
<comment type="subcellular location">
    <subcellularLocation>
        <location evidence="1">Cell outer membrane</location>
    </subcellularLocation>
</comment>
<evidence type="ECO:0000256" key="4">
    <source>
        <dbReference type="ARBA" id="ARBA00023237"/>
    </source>
</evidence>
<dbReference type="Pfam" id="PF00691">
    <property type="entry name" value="OmpA"/>
    <property type="match status" value="1"/>
</dbReference>
<reference evidence="7 8" key="1">
    <citation type="submission" date="2023-09" db="EMBL/GenBank/DDBJ databases">
        <title>Whole genome shotgun sequencing (WGS) of Bosea sp. ZW T0_25, isolated from stored onions (Allium cepa).</title>
        <authorList>
            <person name="Stoll D.A."/>
            <person name="Huch M."/>
        </authorList>
    </citation>
    <scope>NUCLEOTIDE SEQUENCE [LARGE SCALE GENOMIC DNA]</scope>
    <source>
        <strain evidence="7 8">ZW T0_25</strain>
    </source>
</reference>
<evidence type="ECO:0000256" key="3">
    <source>
        <dbReference type="ARBA" id="ARBA00023136"/>
    </source>
</evidence>
<dbReference type="PANTHER" id="PTHR30329:SF21">
    <property type="entry name" value="LIPOPROTEIN YIAD-RELATED"/>
    <property type="match status" value="1"/>
</dbReference>
<dbReference type="Pfam" id="PF09865">
    <property type="entry name" value="DUF2092"/>
    <property type="match status" value="1"/>
</dbReference>
<dbReference type="PRINTS" id="PR01021">
    <property type="entry name" value="OMPADOMAIN"/>
</dbReference>
<keyword evidence="4" id="KW-0998">Cell outer membrane</keyword>
<evidence type="ECO:0000256" key="2">
    <source>
        <dbReference type="ARBA" id="ARBA00022729"/>
    </source>
</evidence>